<sequence length="67" mass="7920">MKSELKGCLNGRFRVHVAYDCTKRDITYGCFSAYEYQLYCYLCRSRPGARYFNWLQDKIDTAGKNQC</sequence>
<dbReference type="Proteomes" id="UP001158986">
    <property type="component" value="Unassembled WGS sequence"/>
</dbReference>
<organism evidence="1 2">
    <name type="scientific">Peronospora belbahrii</name>
    <dbReference type="NCBI Taxonomy" id="622444"/>
    <lineage>
        <taxon>Eukaryota</taxon>
        <taxon>Sar</taxon>
        <taxon>Stramenopiles</taxon>
        <taxon>Oomycota</taxon>
        <taxon>Peronosporomycetes</taxon>
        <taxon>Peronosporales</taxon>
        <taxon>Peronosporaceae</taxon>
        <taxon>Peronospora</taxon>
    </lineage>
</organism>
<reference evidence="1 2" key="1">
    <citation type="submission" date="2021-11" db="EMBL/GenBank/DDBJ databases">
        <authorList>
            <person name="Islam A."/>
            <person name="Islam S."/>
            <person name="Flora M.S."/>
            <person name="Rahman M."/>
            <person name="Ziaur R.M."/>
            <person name="Epstein J.H."/>
            <person name="Hassan M."/>
            <person name="Klassen M."/>
            <person name="Woodard K."/>
            <person name="Webb A."/>
            <person name="Webby R.J."/>
            <person name="El Zowalaty M.E."/>
        </authorList>
    </citation>
    <scope>NUCLEOTIDE SEQUENCE [LARGE SCALE GENOMIC DNA]</scope>
    <source>
        <strain evidence="1">Pbs1</strain>
    </source>
</reference>
<accession>A0ABN8CUL5</accession>
<proteinExistence type="predicted"/>
<comment type="caution">
    <text evidence="1">The sequence shown here is derived from an EMBL/GenBank/DDBJ whole genome shotgun (WGS) entry which is preliminary data.</text>
</comment>
<name>A0ABN8CUL5_9STRA</name>
<gene>
    <name evidence="1" type="ORF">PBS001_LOCUS3447</name>
</gene>
<protein>
    <submittedName>
        <fullName evidence="1">Uncharacterized protein</fullName>
    </submittedName>
</protein>
<keyword evidence="2" id="KW-1185">Reference proteome</keyword>
<evidence type="ECO:0000313" key="2">
    <source>
        <dbReference type="Proteomes" id="UP001158986"/>
    </source>
</evidence>
<dbReference type="EMBL" id="CAKLCB010000207">
    <property type="protein sequence ID" value="CAH0516808.1"/>
    <property type="molecule type" value="Genomic_DNA"/>
</dbReference>
<evidence type="ECO:0000313" key="1">
    <source>
        <dbReference type="EMBL" id="CAH0516808.1"/>
    </source>
</evidence>